<dbReference type="InterPro" id="IPR050549">
    <property type="entry name" value="MFS_Trehalose_Transporter"/>
</dbReference>
<feature type="transmembrane region" description="Helical" evidence="8">
    <location>
        <begin position="112"/>
        <end position="133"/>
    </location>
</feature>
<dbReference type="FunFam" id="1.20.1250.20:FF:000218">
    <property type="entry name" value="facilitated trehalose transporter Tret1"/>
    <property type="match status" value="1"/>
</dbReference>
<dbReference type="PANTHER" id="PTHR48021:SF33">
    <property type="entry name" value="AT22075P-RELATED"/>
    <property type="match status" value="1"/>
</dbReference>
<name>A0A034WH86_BACDO</name>
<feature type="transmembrane region" description="Helical" evidence="8">
    <location>
        <begin position="15"/>
        <end position="38"/>
    </location>
</feature>
<dbReference type="Pfam" id="PF00083">
    <property type="entry name" value="Sugar_tr"/>
    <property type="match status" value="1"/>
</dbReference>
<keyword evidence="7 8" id="KW-0472">Membrane</keyword>
<dbReference type="EMBL" id="GAKP01005442">
    <property type="protein sequence ID" value="JAC53510.1"/>
    <property type="molecule type" value="Transcribed_RNA"/>
</dbReference>
<evidence type="ECO:0000256" key="1">
    <source>
        <dbReference type="ARBA" id="ARBA00004651"/>
    </source>
</evidence>
<feature type="domain" description="Major facilitator superfamily (MFS) profile" evidence="9">
    <location>
        <begin position="12"/>
        <end position="443"/>
    </location>
</feature>
<gene>
    <name evidence="10" type="primary">TRET1</name>
</gene>
<evidence type="ECO:0000256" key="8">
    <source>
        <dbReference type="SAM" id="Phobius"/>
    </source>
</evidence>
<dbReference type="RefSeq" id="XP_019846962.2">
    <property type="nucleotide sequence ID" value="XM_019991403.3"/>
</dbReference>
<evidence type="ECO:0000256" key="3">
    <source>
        <dbReference type="ARBA" id="ARBA00022475"/>
    </source>
</evidence>
<dbReference type="PANTHER" id="PTHR48021">
    <property type="match status" value="1"/>
</dbReference>
<evidence type="ECO:0000313" key="10">
    <source>
        <dbReference type="EMBL" id="JAC53510.1"/>
    </source>
</evidence>
<dbReference type="GO" id="GO:0005886">
    <property type="term" value="C:plasma membrane"/>
    <property type="evidence" value="ECO:0007669"/>
    <property type="project" value="UniProtKB-SubCell"/>
</dbReference>
<sequence>MCLPKNLNGSTIQKIATTVGNILCLNFGIMLGITPAHIRLYMDEKTPLNRVADDVEATWISSSIFASAALSTILCGFIVGKIGPKAVLLLSGLLQISSWFCMHFAFDILHIYSSRIMAGTAAGAALIALPIFIAEISEENNSGALIVTIEQWRTLGTLIGFLLGQHLQYDYVAVVAVCISCAFTMMFPFSQESPYFYMRKGDVTRLEKSLRWFRGVRSIDDRNRPEFLRELEDFKSNMGNHFIAEEHVPRVYLCKATLCTLVLFMGVHLSGIYVIFAWSDLIFIDDVFVQFPTDVSVLIFALVQFVAATMSVWLAPIARRRILLFISALICGFASIGLAVCMALEVNGQLRWVATVLLLLHVFFANLGLYPLIFLIPREMLATKLRVTLTSLSWGLSWLMTFILIQYFQSFESTIGLYGYFIIFGVGCVSVALLALFALPETQGKSLEEVQNSWGLESQAGISKNNVPQRGQIHLERY</sequence>
<evidence type="ECO:0000256" key="5">
    <source>
        <dbReference type="ARBA" id="ARBA00022692"/>
    </source>
</evidence>
<keyword evidence="4" id="KW-0762">Sugar transport</keyword>
<feature type="transmembrane region" description="Helical" evidence="8">
    <location>
        <begin position="352"/>
        <end position="375"/>
    </location>
</feature>
<dbReference type="GeneID" id="109579765"/>
<dbReference type="KEGG" id="bdr:109579765"/>
<dbReference type="OrthoDB" id="6612291at2759"/>
<evidence type="ECO:0000256" key="4">
    <source>
        <dbReference type="ARBA" id="ARBA00022597"/>
    </source>
</evidence>
<reference evidence="10" key="1">
    <citation type="journal article" date="2014" name="BMC Genomics">
        <title>Characterizing the developmental transcriptome of the oriental fruit fly, Bactrocera dorsalis (Diptera: Tephritidae) through comparative genomic analysis with Drosophila melanogaster utilizing modENCODE datasets.</title>
        <authorList>
            <person name="Geib S.M."/>
            <person name="Calla B."/>
            <person name="Hall B."/>
            <person name="Hou S."/>
            <person name="Manoukis N.C."/>
        </authorList>
    </citation>
    <scope>NUCLEOTIDE SEQUENCE</scope>
    <source>
        <strain evidence="10">Punador</strain>
    </source>
</reference>
<proteinExistence type="predicted"/>
<keyword evidence="3" id="KW-1003">Cell membrane</keyword>
<dbReference type="InterPro" id="IPR036259">
    <property type="entry name" value="MFS_trans_sf"/>
</dbReference>
<protein>
    <submittedName>
        <fullName evidence="10">Facilitated trehalose transporter Tret1</fullName>
    </submittedName>
</protein>
<dbReference type="AlphaFoldDB" id="A0A034WH86"/>
<evidence type="ECO:0000256" key="2">
    <source>
        <dbReference type="ARBA" id="ARBA00022448"/>
    </source>
</evidence>
<keyword evidence="6 8" id="KW-1133">Transmembrane helix</keyword>
<dbReference type="SUPFAM" id="SSF103473">
    <property type="entry name" value="MFS general substrate transporter"/>
    <property type="match status" value="1"/>
</dbReference>
<evidence type="ECO:0000256" key="6">
    <source>
        <dbReference type="ARBA" id="ARBA00022989"/>
    </source>
</evidence>
<feature type="transmembrane region" description="Helical" evidence="8">
    <location>
        <begin position="256"/>
        <end position="276"/>
    </location>
</feature>
<dbReference type="InterPro" id="IPR005828">
    <property type="entry name" value="MFS_sugar_transport-like"/>
</dbReference>
<dbReference type="Gene3D" id="1.20.1250.20">
    <property type="entry name" value="MFS general substrate transporter like domains"/>
    <property type="match status" value="1"/>
</dbReference>
<organism evidence="10">
    <name type="scientific">Bactrocera dorsalis</name>
    <name type="common">Oriental fruit fly</name>
    <name type="synonym">Dacus dorsalis</name>
    <dbReference type="NCBI Taxonomy" id="27457"/>
    <lineage>
        <taxon>Eukaryota</taxon>
        <taxon>Metazoa</taxon>
        <taxon>Ecdysozoa</taxon>
        <taxon>Arthropoda</taxon>
        <taxon>Hexapoda</taxon>
        <taxon>Insecta</taxon>
        <taxon>Pterygota</taxon>
        <taxon>Neoptera</taxon>
        <taxon>Endopterygota</taxon>
        <taxon>Diptera</taxon>
        <taxon>Brachycera</taxon>
        <taxon>Muscomorpha</taxon>
        <taxon>Tephritoidea</taxon>
        <taxon>Tephritidae</taxon>
        <taxon>Bactrocera</taxon>
        <taxon>Bactrocera</taxon>
    </lineage>
</organism>
<comment type="subcellular location">
    <subcellularLocation>
        <location evidence="1">Cell membrane</location>
        <topology evidence="1">Multi-pass membrane protein</topology>
    </subcellularLocation>
</comment>
<feature type="transmembrane region" description="Helical" evidence="8">
    <location>
        <begin position="171"/>
        <end position="190"/>
    </location>
</feature>
<evidence type="ECO:0000256" key="7">
    <source>
        <dbReference type="ARBA" id="ARBA00023136"/>
    </source>
</evidence>
<feature type="transmembrane region" description="Helical" evidence="8">
    <location>
        <begin position="296"/>
        <end position="315"/>
    </location>
</feature>
<keyword evidence="2" id="KW-0813">Transport</keyword>
<evidence type="ECO:0000259" key="9">
    <source>
        <dbReference type="PROSITE" id="PS50850"/>
    </source>
</evidence>
<dbReference type="GO" id="GO:0022857">
    <property type="term" value="F:transmembrane transporter activity"/>
    <property type="evidence" value="ECO:0007669"/>
    <property type="project" value="InterPro"/>
</dbReference>
<feature type="transmembrane region" description="Helical" evidence="8">
    <location>
        <begin position="58"/>
        <end position="79"/>
    </location>
</feature>
<feature type="transmembrane region" description="Helical" evidence="8">
    <location>
        <begin position="415"/>
        <end position="439"/>
    </location>
</feature>
<keyword evidence="5 8" id="KW-0812">Transmembrane</keyword>
<feature type="transmembrane region" description="Helical" evidence="8">
    <location>
        <begin position="387"/>
        <end position="409"/>
    </location>
</feature>
<feature type="transmembrane region" description="Helical" evidence="8">
    <location>
        <begin position="322"/>
        <end position="346"/>
    </location>
</feature>
<dbReference type="PROSITE" id="PS50850">
    <property type="entry name" value="MFS"/>
    <property type="match status" value="1"/>
</dbReference>
<accession>A0A034WH86</accession>
<dbReference type="InterPro" id="IPR020846">
    <property type="entry name" value="MFS_dom"/>
</dbReference>